<sequence length="1382" mass="152611">MGASRKLQGEIDRVLKKVQEGVDVFDSIWNKVYDTDNVNQKEKFEAELKKEIKKLQRYRDQIKTWIQSSEIKDKKVSALPSSSTPSLVSASDEQSLVDARKLIEREMERFKICEKETKTKAFSKEGLGQQPKTDPKEKAKSETRDWLNNVVSELESQIDSFEAELEGLSVKKGKSRPPRLTHLKTSITRHKDHIIKLELILRLLDNDELSPEQVNDVKDFLDDYVERNQDDFDEFSDVDELYSTLPLNEVEGLEDLVTAGPLVKGTPLSMKSSVAASASQVRSISLPTHHQSTSQEKTDDTTLPDSNSETLPKTPPQKNGALHSAPSTPVGERPSSNVPVSSVPNAPVALSTSVPVQTSTERMGSLSTVAAKEEDATTLPSRKPTSSVADAPPRGIGRVNFPTQPQLSQPLSPSAANGTGATSSAAEIAKRKIMGVESNVQPLTSPLSKMVLPPAAKGNDGTISDGNPGDVAASIGRAYSPSIVSGLQWRPGSPFQSQNETVRGRTEISPDQREKFLQRYQQVLSERNEKQFSSQQQNPLLQQLQGEIDRVLKKVQEGVDVFDSIWNKVYDTDNVNQKEKFEADLKKEIKKLQRYRDQIKTWIQSSEIKDKKVSASYEQSLVDARKLIEREMERFKICEKETKTKAFSKEGLGQQPKTDPKEKAKSETRDWLNNVVSELESQIDSFEAELEGLSVKKGKSRPPRLTHLETSITRHKDHIIKLELILRLLDNDELSPEQVNDVKDFLDDYVERNQDDFDEFSDVDELYSTLPLDEVEGLEDLVTAGPLVKGTPLSMKSSVAASASQVRSISLPTHHQSTSQEKTDDTTLPDSNSETLPKTPPQKNGALHSAPSTPVGERPSLNVPVSSVPNAPVALSTSIPVQTSSESMGSLSPVAAKEEDATTLPSRKPTSSVADAPPRGIGRVNIPTQPQLSQPLSPSPAKGARMSATSAAEVAKRNIMGVESNVQPLTSPLSKMVLPPAVKGNDGTVSDSNPSDVAASIGRAYSPSIVSGSQWRPGSPFQSQNETVRGRTEIVPDQRENYLQLYQQLQQGHGNLLGMASLSGGNEKQFSSQQQNPLLQQSSGISPHGGSGIQAPGFNVMSSASLQHSSNAMTQQFGQQPSGADVDHARNDDQLQQNLPDDSTSMAASKTIPNEDDSKGLFDNPSGMPSYMLDQVQVTRDGPDFSPGQPIQPGQPSSSHGVIGRRSNSELGTIGEPSALGPMNDQMHNLQMLEAAFYRLPQPKDSERPRPYTPRNPAITPQSFPQTQAPIVSNPLFWERLGSDAFGTEPLFFAFYYQQNSYQQYLAAKELKKQSWRYHRKFNTWFQRHKEPTIATDEYEQGAYVYFDFQTPKDENRDGGWVQRIKNEFTFEYSYLEDELAV</sequence>
<feature type="compositionally biased region" description="Polar residues" evidence="10">
    <location>
        <begin position="1100"/>
        <end position="1122"/>
    </location>
</feature>
<keyword evidence="9" id="KW-0175">Coiled coil</keyword>
<feature type="region of interest" description="Disordered" evidence="10">
    <location>
        <begin position="647"/>
        <end position="668"/>
    </location>
</feature>
<feature type="compositionally biased region" description="Low complexity" evidence="10">
    <location>
        <begin position="929"/>
        <end position="940"/>
    </location>
</feature>
<dbReference type="InterPro" id="IPR007207">
    <property type="entry name" value="Not_N"/>
</dbReference>
<evidence type="ECO:0000256" key="4">
    <source>
        <dbReference type="ARBA" id="ARBA00022490"/>
    </source>
</evidence>
<feature type="region of interest" description="Disordered" evidence="10">
    <location>
        <begin position="280"/>
        <end position="423"/>
    </location>
</feature>
<keyword evidence="6" id="KW-0805">Transcription regulation</keyword>
<feature type="region of interest" description="Disordered" evidence="10">
    <location>
        <begin position="490"/>
        <end position="510"/>
    </location>
</feature>
<feature type="region of interest" description="Disordered" evidence="10">
    <location>
        <begin position="1057"/>
        <end position="1224"/>
    </location>
</feature>
<comment type="subcellular location">
    <subcellularLocation>
        <location evidence="2">Cytoplasm</location>
    </subcellularLocation>
    <subcellularLocation>
        <location evidence="1">Nucleus</location>
    </subcellularLocation>
</comment>
<evidence type="ECO:0000256" key="1">
    <source>
        <dbReference type="ARBA" id="ARBA00004123"/>
    </source>
</evidence>
<feature type="compositionally biased region" description="Polar residues" evidence="10">
    <location>
        <begin position="378"/>
        <end position="388"/>
    </location>
</feature>
<feature type="compositionally biased region" description="Low complexity" evidence="10">
    <location>
        <begin position="334"/>
        <end position="349"/>
    </location>
</feature>
<dbReference type="PANTHER" id="PTHR23326">
    <property type="entry name" value="CCR4 NOT-RELATED"/>
    <property type="match status" value="1"/>
</dbReference>
<feature type="domain" description="CCR4-Not complex component Not N-terminal" evidence="11">
    <location>
        <begin position="542"/>
        <end position="772"/>
    </location>
</feature>
<keyword evidence="4" id="KW-0963">Cytoplasm</keyword>
<comment type="caution">
    <text evidence="13">The sequence shown here is derived from an EMBL/GenBank/DDBJ whole genome shotgun (WGS) entry which is preliminary data.</text>
</comment>
<evidence type="ECO:0000313" key="13">
    <source>
        <dbReference type="EMBL" id="KAH0931701.1"/>
    </source>
</evidence>
<feature type="region of interest" description="Disordered" evidence="10">
    <location>
        <begin position="1009"/>
        <end position="1031"/>
    </location>
</feature>
<feature type="compositionally biased region" description="Polar residues" evidence="10">
    <location>
        <begin position="811"/>
        <end position="836"/>
    </location>
</feature>
<keyword evidence="8" id="KW-0539">Nucleus</keyword>
<proteinExistence type="inferred from homology"/>
<feature type="region of interest" description="Disordered" evidence="10">
    <location>
        <begin position="1242"/>
        <end position="1266"/>
    </location>
</feature>
<keyword evidence="7" id="KW-0804">Transcription</keyword>
<feature type="compositionally biased region" description="Polar residues" evidence="10">
    <location>
        <begin position="350"/>
        <end position="368"/>
    </location>
</feature>
<evidence type="ECO:0000256" key="5">
    <source>
        <dbReference type="ARBA" id="ARBA00022491"/>
    </source>
</evidence>
<feature type="compositionally biased region" description="Polar residues" evidence="10">
    <location>
        <begin position="1143"/>
        <end position="1152"/>
    </location>
</feature>
<evidence type="ECO:0000256" key="3">
    <source>
        <dbReference type="ARBA" id="ARBA00007682"/>
    </source>
</evidence>
<dbReference type="InterPro" id="IPR007282">
    <property type="entry name" value="NOT2/3/5_C"/>
</dbReference>
<dbReference type="InterPro" id="IPR038635">
    <property type="entry name" value="CCR4-NOT_su2/3/5_C_sf"/>
</dbReference>
<dbReference type="EMBL" id="JAGKQM010000003">
    <property type="protein sequence ID" value="KAH0931701.1"/>
    <property type="molecule type" value="Genomic_DNA"/>
</dbReference>
<feature type="domain" description="CCR4-Not complex component Not N-terminal" evidence="11">
    <location>
        <begin position="4"/>
        <end position="247"/>
    </location>
</feature>
<feature type="coiled-coil region" evidence="9">
    <location>
        <begin position="669"/>
        <end position="696"/>
    </location>
</feature>
<dbReference type="Pfam" id="PF04153">
    <property type="entry name" value="NOT2_3_5_C"/>
    <property type="match status" value="1"/>
</dbReference>
<reference evidence="13 14" key="1">
    <citation type="submission" date="2021-05" db="EMBL/GenBank/DDBJ databases">
        <title>Genome Assembly of Synthetic Allotetraploid Brassica napus Reveals Homoeologous Exchanges between Subgenomes.</title>
        <authorList>
            <person name="Davis J.T."/>
        </authorList>
    </citation>
    <scope>NUCLEOTIDE SEQUENCE [LARGE SCALE GENOMIC DNA]</scope>
    <source>
        <strain evidence="14">cv. Da-Ae</strain>
        <tissue evidence="13">Seedling</tissue>
    </source>
</reference>
<feature type="compositionally biased region" description="Basic and acidic residues" evidence="10">
    <location>
        <begin position="133"/>
        <end position="144"/>
    </location>
</feature>
<name>A0ABQ8DTC9_BRANA</name>
<comment type="similarity">
    <text evidence="3">Belongs to the CNOT2/3/5 family.</text>
</comment>
<evidence type="ECO:0000259" key="11">
    <source>
        <dbReference type="Pfam" id="PF04065"/>
    </source>
</evidence>
<evidence type="ECO:0000256" key="10">
    <source>
        <dbReference type="SAM" id="MobiDB-lite"/>
    </source>
</evidence>
<feature type="compositionally biased region" description="Polar residues" evidence="10">
    <location>
        <begin position="1009"/>
        <end position="1027"/>
    </location>
</feature>
<organism evidence="13 14">
    <name type="scientific">Brassica napus</name>
    <name type="common">Rape</name>
    <dbReference type="NCBI Taxonomy" id="3708"/>
    <lineage>
        <taxon>Eukaryota</taxon>
        <taxon>Viridiplantae</taxon>
        <taxon>Streptophyta</taxon>
        <taxon>Embryophyta</taxon>
        <taxon>Tracheophyta</taxon>
        <taxon>Spermatophyta</taxon>
        <taxon>Magnoliopsida</taxon>
        <taxon>eudicotyledons</taxon>
        <taxon>Gunneridae</taxon>
        <taxon>Pentapetalae</taxon>
        <taxon>rosids</taxon>
        <taxon>malvids</taxon>
        <taxon>Brassicales</taxon>
        <taxon>Brassicaceae</taxon>
        <taxon>Brassiceae</taxon>
        <taxon>Brassica</taxon>
    </lineage>
</organism>
<dbReference type="Proteomes" id="UP000824890">
    <property type="component" value="Unassembled WGS sequence"/>
</dbReference>
<feature type="compositionally biased region" description="Polar residues" evidence="10">
    <location>
        <begin position="879"/>
        <end position="890"/>
    </location>
</feature>
<dbReference type="Pfam" id="PF04065">
    <property type="entry name" value="Not3"/>
    <property type="match status" value="2"/>
</dbReference>
<evidence type="ECO:0000259" key="12">
    <source>
        <dbReference type="Pfam" id="PF04153"/>
    </source>
</evidence>
<feature type="compositionally biased region" description="Polar residues" evidence="10">
    <location>
        <begin position="286"/>
        <end position="311"/>
    </location>
</feature>
<evidence type="ECO:0000256" key="8">
    <source>
        <dbReference type="ARBA" id="ARBA00023242"/>
    </source>
</evidence>
<feature type="compositionally biased region" description="Low complexity" evidence="10">
    <location>
        <begin position="404"/>
        <end position="423"/>
    </location>
</feature>
<feature type="region of interest" description="Disordered" evidence="10">
    <location>
        <begin position="879"/>
        <end position="950"/>
    </location>
</feature>
<keyword evidence="14" id="KW-1185">Reference proteome</keyword>
<evidence type="ECO:0000256" key="2">
    <source>
        <dbReference type="ARBA" id="ARBA00004496"/>
    </source>
</evidence>
<feature type="region of interest" description="Disordered" evidence="10">
    <location>
        <begin position="805"/>
        <end position="864"/>
    </location>
</feature>
<gene>
    <name evidence="13" type="ORF">HID58_008818</name>
</gene>
<protein>
    <submittedName>
        <fullName evidence="13">Uncharacterized protein</fullName>
    </submittedName>
</protein>
<dbReference type="InterPro" id="IPR040168">
    <property type="entry name" value="Not2/3/5"/>
</dbReference>
<feature type="compositionally biased region" description="Basic and acidic residues" evidence="10">
    <location>
        <begin position="658"/>
        <end position="668"/>
    </location>
</feature>
<evidence type="ECO:0000313" key="14">
    <source>
        <dbReference type="Proteomes" id="UP000824890"/>
    </source>
</evidence>
<feature type="compositionally biased region" description="Low complexity" evidence="10">
    <location>
        <begin position="1186"/>
        <end position="1201"/>
    </location>
</feature>
<feature type="compositionally biased region" description="Low complexity" evidence="10">
    <location>
        <begin position="1069"/>
        <end position="1086"/>
    </location>
</feature>
<evidence type="ECO:0000256" key="6">
    <source>
        <dbReference type="ARBA" id="ARBA00023015"/>
    </source>
</evidence>
<feature type="domain" description="NOT2/NOT3/NOT5 C-terminal" evidence="12">
    <location>
        <begin position="1238"/>
        <end position="1376"/>
    </location>
</feature>
<dbReference type="Gene3D" id="2.30.30.1020">
    <property type="entry name" value="CCR4-NOT complex subunit 2/3/5, C-terminal domain"/>
    <property type="match status" value="1"/>
</dbReference>
<evidence type="ECO:0000256" key="7">
    <source>
        <dbReference type="ARBA" id="ARBA00023163"/>
    </source>
</evidence>
<feature type="region of interest" description="Disordered" evidence="10">
    <location>
        <begin position="122"/>
        <end position="144"/>
    </location>
</feature>
<accession>A0ABQ8DTC9</accession>
<feature type="compositionally biased region" description="Polar residues" evidence="10">
    <location>
        <begin position="903"/>
        <end position="913"/>
    </location>
</feature>
<evidence type="ECO:0000256" key="9">
    <source>
        <dbReference type="SAM" id="Coils"/>
    </source>
</evidence>
<feature type="coiled-coil region" evidence="9">
    <location>
        <begin position="144"/>
        <end position="171"/>
    </location>
</feature>
<keyword evidence="5" id="KW-0678">Repressor</keyword>